<dbReference type="EMBL" id="JBHSCZ010000001">
    <property type="protein sequence ID" value="MFC4261519.1"/>
    <property type="molecule type" value="Genomic_DNA"/>
</dbReference>
<feature type="transmembrane region" description="Helical" evidence="6">
    <location>
        <begin position="86"/>
        <end position="106"/>
    </location>
</feature>
<keyword evidence="8" id="KW-0808">Transferase</keyword>
<evidence type="ECO:0000256" key="2">
    <source>
        <dbReference type="ARBA" id="ARBA00022475"/>
    </source>
</evidence>
<dbReference type="Proteomes" id="UP001595907">
    <property type="component" value="Unassembled WGS sequence"/>
</dbReference>
<evidence type="ECO:0000259" key="7">
    <source>
        <dbReference type="Pfam" id="PF00884"/>
    </source>
</evidence>
<comment type="caution">
    <text evidence="8">The sequence shown here is derived from an EMBL/GenBank/DDBJ whole genome shotgun (WGS) entry which is preliminary data.</text>
</comment>
<feature type="transmembrane region" description="Helical" evidence="6">
    <location>
        <begin position="112"/>
        <end position="134"/>
    </location>
</feature>
<dbReference type="InterPro" id="IPR000917">
    <property type="entry name" value="Sulfatase_N"/>
</dbReference>
<keyword evidence="2" id="KW-1003">Cell membrane</keyword>
<keyword evidence="5 6" id="KW-0472">Membrane</keyword>
<organism evidence="8 9">
    <name type="scientific">Ferruginibacter yonginensis</name>
    <dbReference type="NCBI Taxonomy" id="1310416"/>
    <lineage>
        <taxon>Bacteria</taxon>
        <taxon>Pseudomonadati</taxon>
        <taxon>Bacteroidota</taxon>
        <taxon>Chitinophagia</taxon>
        <taxon>Chitinophagales</taxon>
        <taxon>Chitinophagaceae</taxon>
        <taxon>Ferruginibacter</taxon>
    </lineage>
</organism>
<dbReference type="SUPFAM" id="SSF53649">
    <property type="entry name" value="Alkaline phosphatase-like"/>
    <property type="match status" value="1"/>
</dbReference>
<dbReference type="InterPro" id="IPR017850">
    <property type="entry name" value="Alkaline_phosphatase_core_sf"/>
</dbReference>
<keyword evidence="3 6" id="KW-0812">Transmembrane</keyword>
<evidence type="ECO:0000313" key="8">
    <source>
        <dbReference type="EMBL" id="MFC4261519.1"/>
    </source>
</evidence>
<dbReference type="RefSeq" id="WP_379706015.1">
    <property type="nucleotide sequence ID" value="NZ_JBHSCZ010000001.1"/>
</dbReference>
<dbReference type="Gene3D" id="3.30.1120.80">
    <property type="match status" value="1"/>
</dbReference>
<keyword evidence="9" id="KW-1185">Reference proteome</keyword>
<sequence>MFHKLFNKKFLPVGIVFTAFVAVAALLRLVLMVVTASHSQMQWWQYPVSFSMGVMYDVAVALFVCIPFVLYVWLQNDMMYQKKWKPFVIATFIIIIGLVLFTNIVPKEFNKLVYQLFVGYIIWRFALYVLLCFVTTKTRATIRIYLMYFMLLITFIIIIFNAISEWFFWEEFSTRYNFIAVDYLIYTNEVVGNIKESYPLGIIIPIIAAVAFAGVWLVRKLLQQWVHVCETITVRTVKALILLVLPALFYFVIQEKWHRYSNNEYANELAGNGLYQFGVAFKNNELDFYKFYKTMPDEAAFKIVREQLSDSNSTFTSNDVFNIERSIKGVGPEKKLNVVLISVESLSGAYMQHLGGTQNITPYLDSLVDKSMFFENLYASGTRTVRGLEALSLALPPVPGQSIVKRPDNDSLFTLGHVFKTKGYTTQYIYGGYSYFDNMQAFFGGNGYEVIDRSAIKPSGIHYQNIWGVADEDEFTLAIQTIDKNVAQQKPFFTHIMTVSNHRPFTYPDGRIDIPSASQTREGAVKYTDYCINKFIKEASGKPWFNNTVFVIVADHCAGSAGSVQLPVTGYHIPMLIYSPANIAPQRVSQLTAQIDIAPTLLGLLQFNYTSKFFGQDVLHTPANKRRAYISTYQGLGFIQNNQLIIQSPVKKIKQYQPDFTTGLATPQPLNDSLANVATAFYQTASWLIKNNKYHQ</sequence>
<evidence type="ECO:0000256" key="3">
    <source>
        <dbReference type="ARBA" id="ARBA00022692"/>
    </source>
</evidence>
<feature type="transmembrane region" description="Helical" evidence="6">
    <location>
        <begin position="54"/>
        <end position="74"/>
    </location>
</feature>
<gene>
    <name evidence="8" type="ORF">ACFOWM_01395</name>
</gene>
<dbReference type="PIRSF" id="PIRSF005091">
    <property type="entry name" value="Mmb_sulf_HI1246"/>
    <property type="match status" value="1"/>
</dbReference>
<proteinExistence type="predicted"/>
<evidence type="ECO:0000256" key="1">
    <source>
        <dbReference type="ARBA" id="ARBA00004651"/>
    </source>
</evidence>
<feature type="domain" description="Sulfatase N-terminal" evidence="7">
    <location>
        <begin position="337"/>
        <end position="605"/>
    </location>
</feature>
<dbReference type="Gene3D" id="3.40.720.10">
    <property type="entry name" value="Alkaline Phosphatase, subunit A"/>
    <property type="match status" value="1"/>
</dbReference>
<name>A0ABV8QN19_9BACT</name>
<keyword evidence="4 6" id="KW-1133">Transmembrane helix</keyword>
<accession>A0ABV8QN19</accession>
<evidence type="ECO:0000313" key="9">
    <source>
        <dbReference type="Proteomes" id="UP001595907"/>
    </source>
</evidence>
<dbReference type="InterPro" id="IPR050448">
    <property type="entry name" value="OpgB/LTA_synthase_biosynth"/>
</dbReference>
<reference evidence="9" key="1">
    <citation type="journal article" date="2019" name="Int. J. Syst. Evol. Microbiol.">
        <title>The Global Catalogue of Microorganisms (GCM) 10K type strain sequencing project: providing services to taxonomists for standard genome sequencing and annotation.</title>
        <authorList>
            <consortium name="The Broad Institute Genomics Platform"/>
            <consortium name="The Broad Institute Genome Sequencing Center for Infectious Disease"/>
            <person name="Wu L."/>
            <person name="Ma J."/>
        </authorList>
    </citation>
    <scope>NUCLEOTIDE SEQUENCE [LARGE SCALE GENOMIC DNA]</scope>
    <source>
        <strain evidence="9">CECT 8289</strain>
    </source>
</reference>
<dbReference type="PANTHER" id="PTHR47371:SF3">
    <property type="entry name" value="PHOSPHOGLYCEROL TRANSFERASE I"/>
    <property type="match status" value="1"/>
</dbReference>
<dbReference type="Pfam" id="PF00884">
    <property type="entry name" value="Sulfatase"/>
    <property type="match status" value="1"/>
</dbReference>
<dbReference type="GO" id="GO:0016740">
    <property type="term" value="F:transferase activity"/>
    <property type="evidence" value="ECO:0007669"/>
    <property type="project" value="UniProtKB-KW"/>
</dbReference>
<feature type="transmembrane region" description="Helical" evidence="6">
    <location>
        <begin position="12"/>
        <end position="34"/>
    </location>
</feature>
<dbReference type="PANTHER" id="PTHR47371">
    <property type="entry name" value="LIPOTEICHOIC ACID SYNTHASE"/>
    <property type="match status" value="1"/>
</dbReference>
<protein>
    <submittedName>
        <fullName evidence="8">LTA synthase family protein</fullName>
        <ecNumber evidence="8">2.7.8.-</ecNumber>
    </submittedName>
</protein>
<evidence type="ECO:0000256" key="6">
    <source>
        <dbReference type="SAM" id="Phobius"/>
    </source>
</evidence>
<feature type="transmembrane region" description="Helical" evidence="6">
    <location>
        <begin position="237"/>
        <end position="253"/>
    </location>
</feature>
<evidence type="ECO:0000256" key="4">
    <source>
        <dbReference type="ARBA" id="ARBA00022989"/>
    </source>
</evidence>
<dbReference type="CDD" id="cd16015">
    <property type="entry name" value="LTA_synthase"/>
    <property type="match status" value="1"/>
</dbReference>
<feature type="transmembrane region" description="Helical" evidence="6">
    <location>
        <begin position="198"/>
        <end position="217"/>
    </location>
</feature>
<comment type="subcellular location">
    <subcellularLocation>
        <location evidence="1">Cell membrane</location>
        <topology evidence="1">Multi-pass membrane protein</topology>
    </subcellularLocation>
</comment>
<feature type="transmembrane region" description="Helical" evidence="6">
    <location>
        <begin position="146"/>
        <end position="169"/>
    </location>
</feature>
<dbReference type="EC" id="2.7.8.-" evidence="8"/>
<dbReference type="InterPro" id="IPR012160">
    <property type="entry name" value="LtaS-like"/>
</dbReference>
<evidence type="ECO:0000256" key="5">
    <source>
        <dbReference type="ARBA" id="ARBA00023136"/>
    </source>
</evidence>